<keyword evidence="3" id="KW-1185">Reference proteome</keyword>
<dbReference type="EMBL" id="JAEKMH010000007">
    <property type="protein sequence ID" value="MBJ3787002.1"/>
    <property type="molecule type" value="Genomic_DNA"/>
</dbReference>
<organism evidence="2 3">
    <name type="scientific">Devosia sediminis</name>
    <dbReference type="NCBI Taxonomy" id="2798801"/>
    <lineage>
        <taxon>Bacteria</taxon>
        <taxon>Pseudomonadati</taxon>
        <taxon>Pseudomonadota</taxon>
        <taxon>Alphaproteobacteria</taxon>
        <taxon>Hyphomicrobiales</taxon>
        <taxon>Devosiaceae</taxon>
        <taxon>Devosia</taxon>
    </lineage>
</organism>
<keyword evidence="1" id="KW-0472">Membrane</keyword>
<name>A0A934J369_9HYPH</name>
<reference evidence="2" key="1">
    <citation type="submission" date="2020-12" db="EMBL/GenBank/DDBJ databases">
        <title>Devosia sp. MSA67 isolated from Mo River.</title>
        <authorList>
            <person name="Ma F."/>
            <person name="Zi Z."/>
        </authorList>
    </citation>
    <scope>NUCLEOTIDE SEQUENCE</scope>
    <source>
        <strain evidence="2">MSA67</strain>
    </source>
</reference>
<protein>
    <submittedName>
        <fullName evidence="2">DUF983 domain-containing protein</fullName>
    </submittedName>
</protein>
<dbReference type="AlphaFoldDB" id="A0A934J369"/>
<dbReference type="Pfam" id="PF06170">
    <property type="entry name" value="DUF983"/>
    <property type="match status" value="1"/>
</dbReference>
<evidence type="ECO:0000313" key="2">
    <source>
        <dbReference type="EMBL" id="MBJ3787002.1"/>
    </source>
</evidence>
<dbReference type="RefSeq" id="WP_198878194.1">
    <property type="nucleotide sequence ID" value="NZ_JAEKMH010000007.1"/>
</dbReference>
<proteinExistence type="predicted"/>
<feature type="transmembrane region" description="Helical" evidence="1">
    <location>
        <begin position="58"/>
        <end position="77"/>
    </location>
</feature>
<sequence>MNKVNSDDTAKRAWPAIWRGVKCKCPNCGKGWLFHHYLEQHDNCAVCGEPLAYYKAGLFLPFVVVTLVIHLVAFFMLDMELRGGASPLFYLYVLVPLTVVFTVGILPSSKGAILGLMWSKGWSDEQDR</sequence>
<evidence type="ECO:0000256" key="1">
    <source>
        <dbReference type="SAM" id="Phobius"/>
    </source>
</evidence>
<dbReference type="InterPro" id="IPR009325">
    <property type="entry name" value="DUF983"/>
</dbReference>
<dbReference type="Proteomes" id="UP000602124">
    <property type="component" value="Unassembled WGS sequence"/>
</dbReference>
<evidence type="ECO:0000313" key="3">
    <source>
        <dbReference type="Proteomes" id="UP000602124"/>
    </source>
</evidence>
<accession>A0A934J369</accession>
<comment type="caution">
    <text evidence="2">The sequence shown here is derived from an EMBL/GenBank/DDBJ whole genome shotgun (WGS) entry which is preliminary data.</text>
</comment>
<feature type="transmembrane region" description="Helical" evidence="1">
    <location>
        <begin position="89"/>
        <end position="108"/>
    </location>
</feature>
<gene>
    <name evidence="2" type="ORF">JEQ47_19950</name>
</gene>
<keyword evidence="1" id="KW-0812">Transmembrane</keyword>
<keyword evidence="1" id="KW-1133">Transmembrane helix</keyword>